<gene>
    <name evidence="15" type="ORF">G6F51_008233</name>
</gene>
<evidence type="ECO:0000256" key="13">
    <source>
        <dbReference type="SAM" id="MobiDB-lite"/>
    </source>
</evidence>
<comment type="subcellular location">
    <subcellularLocation>
        <location evidence="2">Cell junction</location>
        <location evidence="2">Adherens junction</location>
    </subcellularLocation>
    <subcellularLocation>
        <location evidence="3">Cell membrane</location>
        <topology evidence="3">Multi-pass membrane protein</topology>
    </subcellularLocation>
    <subcellularLocation>
        <location evidence="1">Nucleus</location>
    </subcellularLocation>
</comment>
<evidence type="ECO:0000256" key="2">
    <source>
        <dbReference type="ARBA" id="ARBA00004536"/>
    </source>
</evidence>
<comment type="caution">
    <text evidence="15">The sequence shown here is derived from an EMBL/GenBank/DDBJ whole genome shotgun (WGS) entry which is preliminary data.</text>
</comment>
<organism evidence="15 16">
    <name type="scientific">Rhizopus oryzae</name>
    <name type="common">Mucormycosis agent</name>
    <name type="synonym">Rhizopus arrhizus var. delemar</name>
    <dbReference type="NCBI Taxonomy" id="64495"/>
    <lineage>
        <taxon>Eukaryota</taxon>
        <taxon>Fungi</taxon>
        <taxon>Fungi incertae sedis</taxon>
        <taxon>Mucoromycota</taxon>
        <taxon>Mucoromycotina</taxon>
        <taxon>Mucoromycetes</taxon>
        <taxon>Mucorales</taxon>
        <taxon>Mucorineae</taxon>
        <taxon>Rhizopodaceae</taxon>
        <taxon>Rhizopus</taxon>
    </lineage>
</organism>
<keyword evidence="12" id="KW-0539">Nucleus</keyword>
<evidence type="ECO:0000256" key="3">
    <source>
        <dbReference type="ARBA" id="ARBA00004651"/>
    </source>
</evidence>
<keyword evidence="7" id="KW-0812">Transmembrane</keyword>
<keyword evidence="11" id="KW-0472">Membrane</keyword>
<feature type="region of interest" description="Disordered" evidence="13">
    <location>
        <begin position="509"/>
        <end position="543"/>
    </location>
</feature>
<evidence type="ECO:0000256" key="1">
    <source>
        <dbReference type="ARBA" id="ARBA00004123"/>
    </source>
</evidence>
<dbReference type="Pfam" id="PF12632">
    <property type="entry name" value="Vezatin"/>
    <property type="match status" value="1"/>
</dbReference>
<accession>A0A9P7C8J8</accession>
<proteinExistence type="inferred from homology"/>
<keyword evidence="9" id="KW-1133">Transmembrane helix</keyword>
<keyword evidence="8" id="KW-0965">Cell junction</keyword>
<feature type="domain" description="Myosin-binding" evidence="14">
    <location>
        <begin position="123"/>
        <end position="393"/>
    </location>
</feature>
<evidence type="ECO:0000313" key="15">
    <source>
        <dbReference type="EMBL" id="KAG1540911.1"/>
    </source>
</evidence>
<dbReference type="OrthoDB" id="21151at2759"/>
<evidence type="ECO:0000256" key="8">
    <source>
        <dbReference type="ARBA" id="ARBA00022949"/>
    </source>
</evidence>
<evidence type="ECO:0000256" key="12">
    <source>
        <dbReference type="ARBA" id="ARBA00023242"/>
    </source>
</evidence>
<evidence type="ECO:0000313" key="16">
    <source>
        <dbReference type="Proteomes" id="UP000717996"/>
    </source>
</evidence>
<dbReference type="GO" id="GO:0005886">
    <property type="term" value="C:plasma membrane"/>
    <property type="evidence" value="ECO:0007669"/>
    <property type="project" value="UniProtKB-SubCell"/>
</dbReference>
<evidence type="ECO:0000256" key="11">
    <source>
        <dbReference type="ARBA" id="ARBA00023136"/>
    </source>
</evidence>
<evidence type="ECO:0000256" key="10">
    <source>
        <dbReference type="ARBA" id="ARBA00023054"/>
    </source>
</evidence>
<reference evidence="15" key="1">
    <citation type="journal article" date="2020" name="Microb. Genom.">
        <title>Genetic diversity of clinical and environmental Mucorales isolates obtained from an investigation of mucormycosis cases among solid organ transplant recipients.</title>
        <authorList>
            <person name="Nguyen M.H."/>
            <person name="Kaul D."/>
            <person name="Muto C."/>
            <person name="Cheng S.J."/>
            <person name="Richter R.A."/>
            <person name="Bruno V.M."/>
            <person name="Liu G."/>
            <person name="Beyhan S."/>
            <person name="Sundermann A.J."/>
            <person name="Mounaud S."/>
            <person name="Pasculle A.W."/>
            <person name="Nierman W.C."/>
            <person name="Driscoll E."/>
            <person name="Cumbie R."/>
            <person name="Clancy C.J."/>
            <person name="Dupont C.L."/>
        </authorList>
    </citation>
    <scope>NUCLEOTIDE SEQUENCE</scope>
    <source>
        <strain evidence="15">GL16</strain>
    </source>
</reference>
<evidence type="ECO:0000259" key="14">
    <source>
        <dbReference type="Pfam" id="PF12632"/>
    </source>
</evidence>
<dbReference type="InterPro" id="IPR026859">
    <property type="entry name" value="Myosin-bd"/>
</dbReference>
<evidence type="ECO:0000256" key="4">
    <source>
        <dbReference type="ARBA" id="ARBA00007245"/>
    </source>
</evidence>
<evidence type="ECO:0000256" key="6">
    <source>
        <dbReference type="ARBA" id="ARBA00022475"/>
    </source>
</evidence>
<sequence>MAEIIVYEDSPLDEYLQSIDQAEATVKVTPLNNMNDKSNKGFLYKSSNAFRMWRHSIFHDTFSISLPKAEEAAFEEKFKYLIVTSPLLSEALMFHHSKQKHRFSGQLPFQAPRTPKLGIASNLITSLVLLFGAERYAFRHRLPLFTLTCSTTASLFFFYRHRRLSSIRQLYHTVLSKVQSFIEQCDAFDTKIHRILITIQEIELVSRGYRLSTPLSPISRIEQNSKKRKCVHLRNRLASVLRRAFIVHEQGIIDLVDVIDKQHLLGLYEMYNVDSMASLSGVENSDDDVTFSLDQLKQLTQAMHLKRRECMVHFLALGVDIDKNGWKAVNDILSQFLKEFEAFTNEMVEALDAEFYKPINEFDSKTNKFQDSRLKLFVHRLSSLEQELRTIEAKIYLCNEGVRQLNSESTQETKEKLMSDYITVQKGFENMLLEWENGKEALQSYLELPSEIAAREKIVTAAPAMEEQDVQEETEGKGIILDSEDVADILNLPSKASVYEAIAGVVEKNGKERPKKSRNERIEEMKVRRAQEAEQRAKRLDSETMVHELKSVLDKRNTDLELQE</sequence>
<dbReference type="GO" id="GO:0017022">
    <property type="term" value="F:myosin binding"/>
    <property type="evidence" value="ECO:0007669"/>
    <property type="project" value="InterPro"/>
</dbReference>
<evidence type="ECO:0000256" key="5">
    <source>
        <dbReference type="ARBA" id="ARBA00018125"/>
    </source>
</evidence>
<dbReference type="GO" id="GO:0098609">
    <property type="term" value="P:cell-cell adhesion"/>
    <property type="evidence" value="ECO:0007669"/>
    <property type="project" value="InterPro"/>
</dbReference>
<dbReference type="AlphaFoldDB" id="A0A9P7C8J8"/>
<name>A0A9P7C8J8_RHIOR</name>
<comment type="similarity">
    <text evidence="4">Belongs to the vezatin family.</text>
</comment>
<evidence type="ECO:0000256" key="7">
    <source>
        <dbReference type="ARBA" id="ARBA00022692"/>
    </source>
</evidence>
<dbReference type="PANTHER" id="PTHR15989:SF5">
    <property type="entry name" value="VEZATIN"/>
    <property type="match status" value="1"/>
</dbReference>
<dbReference type="GO" id="GO:0005634">
    <property type="term" value="C:nucleus"/>
    <property type="evidence" value="ECO:0007669"/>
    <property type="project" value="UniProtKB-SubCell"/>
</dbReference>
<keyword evidence="10" id="KW-0175">Coiled coil</keyword>
<dbReference type="InterPro" id="IPR026858">
    <property type="entry name" value="Vezatin"/>
</dbReference>
<dbReference type="Proteomes" id="UP000717996">
    <property type="component" value="Unassembled WGS sequence"/>
</dbReference>
<dbReference type="PANTHER" id="PTHR15989">
    <property type="entry name" value="VEZATIN"/>
    <property type="match status" value="1"/>
</dbReference>
<keyword evidence="6" id="KW-1003">Cell membrane</keyword>
<evidence type="ECO:0000256" key="9">
    <source>
        <dbReference type="ARBA" id="ARBA00022989"/>
    </source>
</evidence>
<dbReference type="EMBL" id="JAANIT010001325">
    <property type="protein sequence ID" value="KAG1540911.1"/>
    <property type="molecule type" value="Genomic_DNA"/>
</dbReference>
<protein>
    <recommendedName>
        <fullName evidence="5">Vezatin</fullName>
    </recommendedName>
</protein>